<reference evidence="3 4" key="1">
    <citation type="submission" date="2018-01" db="EMBL/GenBank/DDBJ databases">
        <title>Whole genome analyses suggest that Burkholderia sensu lato contains two further novel genera in the rhizoxinica-symbiotica group Mycetohabitans gen. nov., and Trinickia gen. nov.: implications for the evolution of diazotrophy and nodulation in the Burkholderiaceae.</title>
        <authorList>
            <person name="Estrada-de los Santos P."/>
            <person name="Palmer M."/>
            <person name="Chavez-Ramirez B."/>
            <person name="Beukes C."/>
            <person name="Steenkamp E.T."/>
            <person name="Hirsch A.M."/>
            <person name="Manyaka P."/>
            <person name="Maluk M."/>
            <person name="Lafos M."/>
            <person name="Crook M."/>
            <person name="Gross E."/>
            <person name="Simon M.F."/>
            <person name="Bueno dos Reis Junior F."/>
            <person name="Poole P.S."/>
            <person name="Venter S.N."/>
            <person name="James E.K."/>
        </authorList>
    </citation>
    <scope>NUCLEOTIDE SEQUENCE [LARGE SCALE GENOMIC DNA]</scope>
    <source>
        <strain evidence="3 4">GP25-8</strain>
    </source>
</reference>
<dbReference type="InterPro" id="IPR004360">
    <property type="entry name" value="Glyas_Fos-R_dOase_dom"/>
</dbReference>
<dbReference type="AlphaFoldDB" id="A0A2N7WCW6"/>
<dbReference type="PANTHER" id="PTHR36113">
    <property type="entry name" value="LYASE, PUTATIVE-RELATED-RELATED"/>
    <property type="match status" value="1"/>
</dbReference>
<keyword evidence="4" id="KW-1185">Reference proteome</keyword>
<dbReference type="PANTHER" id="PTHR36113:SF6">
    <property type="entry name" value="FOSFOMYCIN RESISTANCE PROTEIN FOSX"/>
    <property type="match status" value="1"/>
</dbReference>
<organism evidence="3 4">
    <name type="scientific">Trinickia soli</name>
    <dbReference type="NCBI Taxonomy" id="380675"/>
    <lineage>
        <taxon>Bacteria</taxon>
        <taxon>Pseudomonadati</taxon>
        <taxon>Pseudomonadota</taxon>
        <taxon>Betaproteobacteria</taxon>
        <taxon>Burkholderiales</taxon>
        <taxon>Burkholderiaceae</taxon>
        <taxon>Trinickia</taxon>
    </lineage>
</organism>
<keyword evidence="1" id="KW-0479">Metal-binding</keyword>
<evidence type="ECO:0000259" key="2">
    <source>
        <dbReference type="PROSITE" id="PS51819"/>
    </source>
</evidence>
<dbReference type="RefSeq" id="WP_102608827.1">
    <property type="nucleotide sequence ID" value="NZ_CADIKD010000016.1"/>
</dbReference>
<protein>
    <submittedName>
        <fullName evidence="3">Glyoxalase</fullName>
    </submittedName>
</protein>
<evidence type="ECO:0000313" key="3">
    <source>
        <dbReference type="EMBL" id="PMS27256.1"/>
    </source>
</evidence>
<dbReference type="Pfam" id="PF00903">
    <property type="entry name" value="Glyoxalase"/>
    <property type="match status" value="1"/>
</dbReference>
<name>A0A2N7WCW6_9BURK</name>
<comment type="caution">
    <text evidence="3">The sequence shown here is derived from an EMBL/GenBank/DDBJ whole genome shotgun (WGS) entry which is preliminary data.</text>
</comment>
<evidence type="ECO:0000313" key="4">
    <source>
        <dbReference type="Proteomes" id="UP000235347"/>
    </source>
</evidence>
<dbReference type="Gene3D" id="3.10.180.10">
    <property type="entry name" value="2,3-Dihydroxybiphenyl 1,2-Dioxygenase, domain 1"/>
    <property type="match status" value="1"/>
</dbReference>
<feature type="domain" description="VOC" evidence="2">
    <location>
        <begin position="9"/>
        <end position="134"/>
    </location>
</feature>
<dbReference type="InterPro" id="IPR037523">
    <property type="entry name" value="VOC_core"/>
</dbReference>
<dbReference type="EMBL" id="PNYB01000003">
    <property type="protein sequence ID" value="PMS27256.1"/>
    <property type="molecule type" value="Genomic_DNA"/>
</dbReference>
<dbReference type="Proteomes" id="UP000235347">
    <property type="component" value="Unassembled WGS sequence"/>
</dbReference>
<dbReference type="InterPro" id="IPR051332">
    <property type="entry name" value="Fosfomycin_Res_Enzymes"/>
</dbReference>
<dbReference type="SUPFAM" id="SSF54593">
    <property type="entry name" value="Glyoxalase/Bleomycin resistance protein/Dihydroxybiphenyl dioxygenase"/>
    <property type="match status" value="1"/>
</dbReference>
<sequence>MTTPSTTQGIDHVGLTVRDLSRTRDFFIRCLGWKQVGERPAYPAVFVSDGHVTLTLWEVKNQDNPVGFDRRTNIGLHHLAFRVATEQALTEIVERIAAWPDTTIEFAPEPLGQGPKRHAMVYEPGGIRLEFAYDPTAQSGARRGD</sequence>
<gene>
    <name evidence="3" type="ORF">C0Z19_04445</name>
</gene>
<dbReference type="GO" id="GO:0046872">
    <property type="term" value="F:metal ion binding"/>
    <property type="evidence" value="ECO:0007669"/>
    <property type="project" value="UniProtKB-KW"/>
</dbReference>
<accession>A0A2N7WCW6</accession>
<proteinExistence type="predicted"/>
<evidence type="ECO:0000256" key="1">
    <source>
        <dbReference type="ARBA" id="ARBA00022723"/>
    </source>
</evidence>
<dbReference type="PROSITE" id="PS51819">
    <property type="entry name" value="VOC"/>
    <property type="match status" value="1"/>
</dbReference>
<dbReference type="InterPro" id="IPR029068">
    <property type="entry name" value="Glyas_Bleomycin-R_OHBP_Dase"/>
</dbReference>